<dbReference type="InterPro" id="IPR047907">
    <property type="entry name" value="CD1375-like"/>
</dbReference>
<name>A0A8S5NM98_9CAUD</name>
<evidence type="ECO:0000313" key="1">
    <source>
        <dbReference type="EMBL" id="DAD95846.1"/>
    </source>
</evidence>
<sequence>MNYSALEMLYATHIIEGKRTIESVPSIVREDVAEIVTNAKKQEEAN</sequence>
<dbReference type="EMBL" id="BK015204">
    <property type="protein sequence ID" value="DAD95846.1"/>
    <property type="molecule type" value="Genomic_DNA"/>
</dbReference>
<protein>
    <submittedName>
        <fullName evidence="1">Uncharacterized protein</fullName>
    </submittedName>
</protein>
<accession>A0A8S5NM98</accession>
<organism evidence="1">
    <name type="scientific">Siphoviridae sp. ct1is2</name>
    <dbReference type="NCBI Taxonomy" id="2826273"/>
    <lineage>
        <taxon>Viruses</taxon>
        <taxon>Duplodnaviria</taxon>
        <taxon>Heunggongvirae</taxon>
        <taxon>Uroviricota</taxon>
        <taxon>Caudoviricetes</taxon>
    </lineage>
</organism>
<reference evidence="1" key="1">
    <citation type="journal article" date="2021" name="Proc. Natl. Acad. Sci. U.S.A.">
        <title>A Catalog of Tens of Thousands of Viruses from Human Metagenomes Reveals Hidden Associations with Chronic Diseases.</title>
        <authorList>
            <person name="Tisza M.J."/>
            <person name="Buck C.B."/>
        </authorList>
    </citation>
    <scope>NUCLEOTIDE SEQUENCE</scope>
    <source>
        <strain evidence="1">Ct1is2</strain>
    </source>
</reference>
<dbReference type="NCBIfam" id="NF040910">
    <property type="entry name" value="CD1375_fam"/>
    <property type="match status" value="1"/>
</dbReference>
<proteinExistence type="predicted"/>